<sequence length="440" mass="49492">MSVINGSLRDLADPAALRYGISRLPTFRPEVYLRLNSDLTSETNAIEHFIAHGLWEGRPYCSEQSVVAAIRRLSPSYSGAEPLPEQDLVDALVHATSQGISIYVHSTSDTKVRLRAELTSIALMSRGIPVHLHDETHSIDVQVQNRIFFAPHEFFFRQGGERWLSKGIVSSAILYPTQPLHSIPGARILPLLFSCRAVIDDNEQNCSLYACCDIPFARYLPLPLDEESIFVDNDKSDALSMSVRDDINEKYRPAESWSSRPLDLCYFGSGHSIRDEVFLKGAANFARLRCFINYPERDRSSAVLRARGPQRVSVQNVVARNSKILLNIDVQEIGSLAWYESCLLGFWNRTLIVSRPLYPHPIFRPGEHFLEETSRNIPDLVSWLVSTEEGIELGRKIVARAYMALSSAYMPDHAVEPLIKLLHTSRAHLHANGSSVPCRL</sequence>
<gene>
    <name evidence="1" type="ORF">BHAOGJBA_6300</name>
</gene>
<dbReference type="Proteomes" id="UP001055247">
    <property type="component" value="Unassembled WGS sequence"/>
</dbReference>
<evidence type="ECO:0000313" key="1">
    <source>
        <dbReference type="EMBL" id="GJD92743.1"/>
    </source>
</evidence>
<protein>
    <recommendedName>
        <fullName evidence="3">Glycosyl transferase CAP10 domain-containing protein</fullName>
    </recommendedName>
</protein>
<comment type="caution">
    <text evidence="1">The sequence shown here is derived from an EMBL/GenBank/DDBJ whole genome shotgun (WGS) entry which is preliminary data.</text>
</comment>
<organism evidence="1 2">
    <name type="scientific">Methylobacterium hispanicum</name>
    <dbReference type="NCBI Taxonomy" id="270350"/>
    <lineage>
        <taxon>Bacteria</taxon>
        <taxon>Pseudomonadati</taxon>
        <taxon>Pseudomonadota</taxon>
        <taxon>Alphaproteobacteria</taxon>
        <taxon>Hyphomicrobiales</taxon>
        <taxon>Methylobacteriaceae</taxon>
        <taxon>Methylobacterium</taxon>
    </lineage>
</organism>
<accession>A0AAV4ZXU8</accession>
<keyword evidence="2" id="KW-1185">Reference proteome</keyword>
<evidence type="ECO:0008006" key="3">
    <source>
        <dbReference type="Google" id="ProtNLM"/>
    </source>
</evidence>
<evidence type="ECO:0000313" key="2">
    <source>
        <dbReference type="Proteomes" id="UP001055247"/>
    </source>
</evidence>
<reference evidence="1" key="1">
    <citation type="journal article" date="2016" name="Front. Microbiol.">
        <title>Genome Sequence of the Piezophilic, Mesophilic Sulfate-Reducing Bacterium Desulfovibrio indicus J2T.</title>
        <authorList>
            <person name="Cao J."/>
            <person name="Maignien L."/>
            <person name="Shao Z."/>
            <person name="Alain K."/>
            <person name="Jebbar M."/>
        </authorList>
    </citation>
    <scope>NUCLEOTIDE SEQUENCE</scope>
    <source>
        <strain evidence="1">DSM 16372</strain>
    </source>
</reference>
<dbReference type="AlphaFoldDB" id="A0AAV4ZXU8"/>
<reference evidence="1" key="2">
    <citation type="submission" date="2021-08" db="EMBL/GenBank/DDBJ databases">
        <authorList>
            <person name="Tani A."/>
            <person name="Ola A."/>
            <person name="Ogura Y."/>
            <person name="Katsura K."/>
            <person name="Hayashi T."/>
        </authorList>
    </citation>
    <scope>NUCLEOTIDE SEQUENCE</scope>
    <source>
        <strain evidence="1">DSM 16372</strain>
    </source>
</reference>
<dbReference type="EMBL" id="BPQO01000060">
    <property type="protein sequence ID" value="GJD92743.1"/>
    <property type="molecule type" value="Genomic_DNA"/>
</dbReference>
<name>A0AAV4ZXU8_9HYPH</name>
<proteinExistence type="predicted"/>